<accession>A0A8C5QZQ6</accession>
<dbReference type="GO" id="GO:0005509">
    <property type="term" value="F:calcium ion binding"/>
    <property type="evidence" value="ECO:0007669"/>
    <property type="project" value="TreeGrafter"/>
</dbReference>
<evidence type="ECO:0000256" key="1">
    <source>
        <dbReference type="ARBA" id="ARBA00006996"/>
    </source>
</evidence>
<name>A0A8C5QZQ6_9ANUR</name>
<dbReference type="GO" id="GO:0048791">
    <property type="term" value="P:calcium ion-regulated exocytosis of neurotransmitter"/>
    <property type="evidence" value="ECO:0007669"/>
    <property type="project" value="TreeGrafter"/>
</dbReference>
<keyword evidence="3" id="KW-0812">Transmembrane</keyword>
<sequence>MLTPTMVVLGVTLGGVFGLIVLCGIICVCNYSHKKKIADSEGGTPVTMANFLHQGQLMNIYKYTEPVHPQANILFQHIYGAKETTPELVNCKDYTLKKKEKDGSPESGFIEATLKETLTGENENPPEKNDGEKTNGLHHVPKLRYSLGYERQSEELCVSFLEAIGPTLPNGDDCGSHCYVLGVLTTGRGQNEAQTSLVTRVQHTVWEEALVFPLREEERAESMLTLTLRNCDSFSRHEEAGEITLSLAHVGIPFGTAHWVDLKLPEKKSDSTGEVLLSLSYLPAANRLIVVVIKAKNIHSDKYNDLMGKDLLVKVNLKHRLKRMKKKQSKRIKHKINPVWNEMIMFEVPPELLTEVSVELEMVCLDPMDGSNRATTASKVLGKCYLGLNRTGTEKSHWQEMMSNPRRQIPMWHSLHA</sequence>
<feature type="region of interest" description="Disordered" evidence="2">
    <location>
        <begin position="115"/>
        <end position="137"/>
    </location>
</feature>
<reference evidence="5" key="2">
    <citation type="submission" date="2025-09" db="UniProtKB">
        <authorList>
            <consortium name="Ensembl"/>
        </authorList>
    </citation>
    <scope>IDENTIFICATION</scope>
</reference>
<evidence type="ECO:0000256" key="3">
    <source>
        <dbReference type="SAM" id="Phobius"/>
    </source>
</evidence>
<evidence type="ECO:0000259" key="4">
    <source>
        <dbReference type="PROSITE" id="PS50004"/>
    </source>
</evidence>
<feature type="domain" description="C2" evidence="4">
    <location>
        <begin position="271"/>
        <end position="413"/>
    </location>
</feature>
<dbReference type="GO" id="GO:0000149">
    <property type="term" value="F:SNARE binding"/>
    <property type="evidence" value="ECO:0007669"/>
    <property type="project" value="TreeGrafter"/>
</dbReference>
<dbReference type="SUPFAM" id="SSF49562">
    <property type="entry name" value="C2 domain (Calcium/lipid-binding domain, CaLB)"/>
    <property type="match status" value="2"/>
</dbReference>
<proteinExistence type="inferred from homology"/>
<dbReference type="PROSITE" id="PS50004">
    <property type="entry name" value="C2"/>
    <property type="match status" value="2"/>
</dbReference>
<dbReference type="Ensembl" id="ENSLLET00000046890.1">
    <property type="protein sequence ID" value="ENSLLEP00000045093.1"/>
    <property type="gene ID" value="ENSLLEG00000028608.1"/>
</dbReference>
<comment type="similarity">
    <text evidence="1">Belongs to the synaptotagmin family.</text>
</comment>
<keyword evidence="3" id="KW-0472">Membrane</keyword>
<dbReference type="GO" id="GO:0001786">
    <property type="term" value="F:phosphatidylserine binding"/>
    <property type="evidence" value="ECO:0007669"/>
    <property type="project" value="TreeGrafter"/>
</dbReference>
<dbReference type="GeneTree" id="ENSGT00940000160226"/>
<dbReference type="PANTHER" id="PTHR10024:SF250">
    <property type="entry name" value="SYNAPTOTAGMIN-13"/>
    <property type="match status" value="1"/>
</dbReference>
<dbReference type="FunFam" id="2.60.40.150:FF:000101">
    <property type="entry name" value="Synaptotagmin 13"/>
    <property type="match status" value="1"/>
</dbReference>
<dbReference type="Pfam" id="PF00168">
    <property type="entry name" value="C2"/>
    <property type="match status" value="2"/>
</dbReference>
<evidence type="ECO:0000313" key="5">
    <source>
        <dbReference type="Ensembl" id="ENSLLEP00000045093.1"/>
    </source>
</evidence>
<evidence type="ECO:0000256" key="2">
    <source>
        <dbReference type="SAM" id="MobiDB-lite"/>
    </source>
</evidence>
<dbReference type="InterPro" id="IPR035892">
    <property type="entry name" value="C2_domain_sf"/>
</dbReference>
<dbReference type="OrthoDB" id="9997431at2759"/>
<dbReference type="SMART" id="SM00239">
    <property type="entry name" value="C2"/>
    <property type="match status" value="2"/>
</dbReference>
<gene>
    <name evidence="5" type="primary">SYT13</name>
</gene>
<dbReference type="AlphaFoldDB" id="A0A8C5QZQ6"/>
<dbReference type="GO" id="GO:0005886">
    <property type="term" value="C:plasma membrane"/>
    <property type="evidence" value="ECO:0007669"/>
    <property type="project" value="TreeGrafter"/>
</dbReference>
<organism evidence="5 6">
    <name type="scientific">Leptobrachium leishanense</name>
    <name type="common">Leishan spiny toad</name>
    <dbReference type="NCBI Taxonomy" id="445787"/>
    <lineage>
        <taxon>Eukaryota</taxon>
        <taxon>Metazoa</taxon>
        <taxon>Chordata</taxon>
        <taxon>Craniata</taxon>
        <taxon>Vertebrata</taxon>
        <taxon>Euteleostomi</taxon>
        <taxon>Amphibia</taxon>
        <taxon>Batrachia</taxon>
        <taxon>Anura</taxon>
        <taxon>Pelobatoidea</taxon>
        <taxon>Megophryidae</taxon>
        <taxon>Leptobrachium</taxon>
    </lineage>
</organism>
<dbReference type="Proteomes" id="UP000694569">
    <property type="component" value="Unplaced"/>
</dbReference>
<dbReference type="GO" id="GO:0030672">
    <property type="term" value="C:synaptic vesicle membrane"/>
    <property type="evidence" value="ECO:0007669"/>
    <property type="project" value="TreeGrafter"/>
</dbReference>
<reference evidence="5" key="1">
    <citation type="submission" date="2025-08" db="UniProtKB">
        <authorList>
            <consortium name="Ensembl"/>
        </authorList>
    </citation>
    <scope>IDENTIFICATION</scope>
</reference>
<dbReference type="PANTHER" id="PTHR10024">
    <property type="entry name" value="SYNAPTOTAGMIN"/>
    <property type="match status" value="1"/>
</dbReference>
<feature type="compositionally biased region" description="Basic and acidic residues" evidence="2">
    <location>
        <begin position="125"/>
        <end position="135"/>
    </location>
</feature>
<dbReference type="GO" id="GO:0030276">
    <property type="term" value="F:clathrin binding"/>
    <property type="evidence" value="ECO:0007669"/>
    <property type="project" value="TreeGrafter"/>
</dbReference>
<feature type="domain" description="C2" evidence="4">
    <location>
        <begin position="139"/>
        <end position="260"/>
    </location>
</feature>
<dbReference type="GO" id="GO:0030424">
    <property type="term" value="C:axon"/>
    <property type="evidence" value="ECO:0007669"/>
    <property type="project" value="TreeGrafter"/>
</dbReference>
<keyword evidence="6" id="KW-1185">Reference proteome</keyword>
<dbReference type="GO" id="GO:0048488">
    <property type="term" value="P:synaptic vesicle endocytosis"/>
    <property type="evidence" value="ECO:0007669"/>
    <property type="project" value="TreeGrafter"/>
</dbReference>
<feature type="transmembrane region" description="Helical" evidence="3">
    <location>
        <begin position="6"/>
        <end position="31"/>
    </location>
</feature>
<protein>
    <submittedName>
        <fullName evidence="5">Synaptotagmin 13</fullName>
    </submittedName>
</protein>
<evidence type="ECO:0000313" key="6">
    <source>
        <dbReference type="Proteomes" id="UP000694569"/>
    </source>
</evidence>
<dbReference type="GO" id="GO:0005544">
    <property type="term" value="F:calcium-dependent phospholipid binding"/>
    <property type="evidence" value="ECO:0007669"/>
    <property type="project" value="TreeGrafter"/>
</dbReference>
<keyword evidence="3" id="KW-1133">Transmembrane helix</keyword>
<dbReference type="Gene3D" id="2.60.40.150">
    <property type="entry name" value="C2 domain"/>
    <property type="match status" value="2"/>
</dbReference>
<dbReference type="GO" id="GO:0031045">
    <property type="term" value="C:dense core granule"/>
    <property type="evidence" value="ECO:0007669"/>
    <property type="project" value="TreeGrafter"/>
</dbReference>
<dbReference type="InterPro" id="IPR000008">
    <property type="entry name" value="C2_dom"/>
</dbReference>